<evidence type="ECO:0000256" key="1">
    <source>
        <dbReference type="SAM" id="MobiDB-lite"/>
    </source>
</evidence>
<feature type="region of interest" description="Disordered" evidence="1">
    <location>
        <begin position="45"/>
        <end position="82"/>
    </location>
</feature>
<sequence>MTGMARGVGREMIGCPGLFSFSQGTANSTREGSAEHGVARYLREEEEVRPRPAGWTNEGQESGIAPVLRRRGKTGVGQPPASWRSVLTAGWKRGQFSALQHPPAAAEQRHPGIHNYIDDQPGSSGL</sequence>
<feature type="region of interest" description="Disordered" evidence="1">
    <location>
        <begin position="99"/>
        <end position="126"/>
    </location>
</feature>
<comment type="caution">
    <text evidence="2">The sequence shown here is derived from an EMBL/GenBank/DDBJ whole genome shotgun (WGS) entry which is preliminary data.</text>
</comment>
<dbReference type="Proteomes" id="UP001066276">
    <property type="component" value="Chromosome 5"/>
</dbReference>
<accession>A0AAV7RDN6</accession>
<reference evidence="2" key="1">
    <citation type="journal article" date="2022" name="bioRxiv">
        <title>Sequencing and chromosome-scale assembly of the giantPleurodeles waltlgenome.</title>
        <authorList>
            <person name="Brown T."/>
            <person name="Elewa A."/>
            <person name="Iarovenko S."/>
            <person name="Subramanian E."/>
            <person name="Araus A.J."/>
            <person name="Petzold A."/>
            <person name="Susuki M."/>
            <person name="Suzuki K.-i.T."/>
            <person name="Hayashi T."/>
            <person name="Toyoda A."/>
            <person name="Oliveira C."/>
            <person name="Osipova E."/>
            <person name="Leigh N.D."/>
            <person name="Simon A."/>
            <person name="Yun M.H."/>
        </authorList>
    </citation>
    <scope>NUCLEOTIDE SEQUENCE</scope>
    <source>
        <strain evidence="2">20211129_DDA</strain>
        <tissue evidence="2">Liver</tissue>
    </source>
</reference>
<dbReference type="EMBL" id="JANPWB010000009">
    <property type="protein sequence ID" value="KAJ1148993.1"/>
    <property type="molecule type" value="Genomic_DNA"/>
</dbReference>
<protein>
    <submittedName>
        <fullName evidence="2">Uncharacterized protein</fullName>
    </submittedName>
</protein>
<evidence type="ECO:0000313" key="2">
    <source>
        <dbReference type="EMBL" id="KAJ1148993.1"/>
    </source>
</evidence>
<keyword evidence="3" id="KW-1185">Reference proteome</keyword>
<dbReference type="AlphaFoldDB" id="A0AAV7RDN6"/>
<gene>
    <name evidence="2" type="ORF">NDU88_001814</name>
</gene>
<proteinExistence type="predicted"/>
<organism evidence="2 3">
    <name type="scientific">Pleurodeles waltl</name>
    <name type="common">Iberian ribbed newt</name>
    <dbReference type="NCBI Taxonomy" id="8319"/>
    <lineage>
        <taxon>Eukaryota</taxon>
        <taxon>Metazoa</taxon>
        <taxon>Chordata</taxon>
        <taxon>Craniata</taxon>
        <taxon>Vertebrata</taxon>
        <taxon>Euteleostomi</taxon>
        <taxon>Amphibia</taxon>
        <taxon>Batrachia</taxon>
        <taxon>Caudata</taxon>
        <taxon>Salamandroidea</taxon>
        <taxon>Salamandridae</taxon>
        <taxon>Pleurodelinae</taxon>
        <taxon>Pleurodeles</taxon>
    </lineage>
</organism>
<name>A0AAV7RDN6_PLEWA</name>
<evidence type="ECO:0000313" key="3">
    <source>
        <dbReference type="Proteomes" id="UP001066276"/>
    </source>
</evidence>